<name>E5A418_LEPMJ</name>
<dbReference type="eggNOG" id="KOG1471">
    <property type="taxonomic scope" value="Eukaryota"/>
</dbReference>
<feature type="compositionally biased region" description="Low complexity" evidence="1">
    <location>
        <begin position="395"/>
        <end position="408"/>
    </location>
</feature>
<accession>E5A418</accession>
<dbReference type="InterPro" id="IPR001251">
    <property type="entry name" value="CRAL-TRIO_dom"/>
</dbReference>
<dbReference type="Proteomes" id="UP000002668">
    <property type="component" value="Genome"/>
</dbReference>
<dbReference type="SMART" id="SM01100">
    <property type="entry name" value="CRAL_TRIO_N"/>
    <property type="match status" value="1"/>
</dbReference>
<feature type="region of interest" description="Disordered" evidence="1">
    <location>
        <begin position="357"/>
        <end position="417"/>
    </location>
</feature>
<gene>
    <name evidence="3" type="ORF">LEMA_P097720.1</name>
</gene>
<dbReference type="Pfam" id="PF00650">
    <property type="entry name" value="CRAL_TRIO"/>
    <property type="match status" value="1"/>
</dbReference>
<protein>
    <recommendedName>
        <fullName evidence="2">CRAL-TRIO domain-containing protein</fullName>
    </recommendedName>
</protein>
<dbReference type="OMA" id="TVGQAPK"/>
<evidence type="ECO:0000313" key="4">
    <source>
        <dbReference type="Proteomes" id="UP000002668"/>
    </source>
</evidence>
<feature type="compositionally biased region" description="Polar residues" evidence="1">
    <location>
        <begin position="431"/>
        <end position="449"/>
    </location>
</feature>
<feature type="domain" description="CRAL-TRIO" evidence="2">
    <location>
        <begin position="98"/>
        <end position="287"/>
    </location>
</feature>
<dbReference type="STRING" id="985895.E5A418"/>
<dbReference type="VEuPathDB" id="FungiDB:LEMA_P097720.1"/>
<proteinExistence type="predicted"/>
<dbReference type="EMBL" id="FP929133">
    <property type="protein sequence ID" value="CBX98363.1"/>
    <property type="molecule type" value="Genomic_DNA"/>
</dbReference>
<evidence type="ECO:0000313" key="3">
    <source>
        <dbReference type="EMBL" id="CBX98363.1"/>
    </source>
</evidence>
<dbReference type="GeneID" id="13286126"/>
<dbReference type="Gene3D" id="1.10.8.20">
    <property type="entry name" value="N-terminal domain of phosphatidylinositol transfer protein sec14p"/>
    <property type="match status" value="1"/>
</dbReference>
<dbReference type="SUPFAM" id="SSF46938">
    <property type="entry name" value="CRAL/TRIO N-terminal domain"/>
    <property type="match status" value="1"/>
</dbReference>
<dbReference type="CDD" id="cd00170">
    <property type="entry name" value="SEC14"/>
    <property type="match status" value="1"/>
</dbReference>
<dbReference type="AlphaFoldDB" id="E5A418"/>
<dbReference type="InParanoid" id="E5A418"/>
<reference evidence="4" key="1">
    <citation type="journal article" date="2011" name="Nat. Commun.">
        <title>Effector diversification within compartments of the Leptosphaeria maculans genome affected by Repeat-Induced Point mutations.</title>
        <authorList>
            <person name="Rouxel T."/>
            <person name="Grandaubert J."/>
            <person name="Hane J.K."/>
            <person name="Hoede C."/>
            <person name="van de Wouw A.P."/>
            <person name="Couloux A."/>
            <person name="Dominguez V."/>
            <person name="Anthouard V."/>
            <person name="Bally P."/>
            <person name="Bourras S."/>
            <person name="Cozijnsen A.J."/>
            <person name="Ciuffetti L.M."/>
            <person name="Degrave A."/>
            <person name="Dilmaghani A."/>
            <person name="Duret L."/>
            <person name="Fudal I."/>
            <person name="Goodwin S.B."/>
            <person name="Gout L."/>
            <person name="Glaser N."/>
            <person name="Linglin J."/>
            <person name="Kema G.H.J."/>
            <person name="Lapalu N."/>
            <person name="Lawrence C.B."/>
            <person name="May K."/>
            <person name="Meyer M."/>
            <person name="Ollivier B."/>
            <person name="Poulain J."/>
            <person name="Schoch C.L."/>
            <person name="Simon A."/>
            <person name="Spatafora J.W."/>
            <person name="Stachowiak A."/>
            <person name="Turgeon B.G."/>
            <person name="Tyler B.M."/>
            <person name="Vincent D."/>
            <person name="Weissenbach J."/>
            <person name="Amselem J."/>
            <person name="Quesneville H."/>
            <person name="Oliver R.P."/>
            <person name="Wincker P."/>
            <person name="Balesdent M.-H."/>
            <person name="Howlett B.J."/>
        </authorList>
    </citation>
    <scope>NUCLEOTIDE SEQUENCE [LARGE SCALE GENOMIC DNA]</scope>
    <source>
        <strain evidence="4">JN3 / isolate v23.1.3 / race Av1-4-5-6-7-8</strain>
    </source>
</reference>
<dbReference type="Pfam" id="PF03765">
    <property type="entry name" value="CRAL_TRIO_N"/>
    <property type="match status" value="1"/>
</dbReference>
<dbReference type="Gene3D" id="3.40.525.10">
    <property type="entry name" value="CRAL-TRIO lipid binding domain"/>
    <property type="match status" value="1"/>
</dbReference>
<dbReference type="OrthoDB" id="30289at2759"/>
<dbReference type="InterPro" id="IPR011074">
    <property type="entry name" value="CRAL/TRIO_N_dom"/>
</dbReference>
<dbReference type="HOGENOM" id="CLU_014001_4_2_1"/>
<evidence type="ECO:0000259" key="2">
    <source>
        <dbReference type="PROSITE" id="PS50191"/>
    </source>
</evidence>
<keyword evidence="4" id="KW-1185">Reference proteome</keyword>
<dbReference type="PROSITE" id="PS50191">
    <property type="entry name" value="CRAL_TRIO"/>
    <property type="match status" value="1"/>
</dbReference>
<dbReference type="SMART" id="SM00516">
    <property type="entry name" value="SEC14"/>
    <property type="match status" value="1"/>
</dbReference>
<dbReference type="SUPFAM" id="SSF52087">
    <property type="entry name" value="CRAL/TRIO domain"/>
    <property type="match status" value="1"/>
</dbReference>
<sequence length="561" mass="61769">MADLSRIESSQYPAGHLSHLTAAQQEQLEIFKKIAQEQKYYIAANGATQASHDDETMLRFLRARRFVPQEAFKQFKNTEDWRKENRLSDIFNNIEVDEYEQTRRLYPQWLGRRDKRGIPLFLFEVAPLNSKNIAAYEKDLAKSKTTIPNVATKNVRLFALYESLTRFVTPLCSMVPRLHPETPISQSNNIVDISGVGLKQFWNLKGHMQDASVLATAHYPETLDRIFIVGAPSFFPTVWGWVKRWFDPITVSKIFILSPATVYQTLSQYIDHENIPKKYGGGLDFECGSMPNLEPAIEKQMRWENPSMQHGRNTFPIGPIKWEEGPDGEMQAWGVGSENGQPRRKLVFAIPKPVGFGRDNLPAPQTPSLQKPDPLALTTVGTATHPPDDPSLNIDTPPSDTSSPPNSTHNGVTTKDFTLPVRQGASELRYEQSNNTHAAGQLDQGTPNAAINDHGHGDKSLTMEPNTVGQAPKENPLPESEQSPTPGYIGQAKQAAATATATVASAAGAVAGAVSGAGGQTEAQDSPREKGAEEVKLDQAIDASKDQDVEAYLRAKTSTSG</sequence>
<feature type="compositionally biased region" description="Low complexity" evidence="1">
    <location>
        <begin position="495"/>
        <end position="514"/>
    </location>
</feature>
<dbReference type="RefSeq" id="XP_003841842.1">
    <property type="nucleotide sequence ID" value="XM_003841794.1"/>
</dbReference>
<dbReference type="PANTHER" id="PTHR45657:SF3">
    <property type="entry name" value="TRANSPORTER, PUTATIVE (AFU_ORTHOLOGUE AFUA_5G09260)-RELATED"/>
    <property type="match status" value="1"/>
</dbReference>
<feature type="region of interest" description="Disordered" evidence="1">
    <location>
        <begin position="431"/>
        <end position="543"/>
    </location>
</feature>
<organism evidence="4">
    <name type="scientific">Leptosphaeria maculans (strain JN3 / isolate v23.1.3 / race Av1-4-5-6-7-8)</name>
    <name type="common">Blackleg fungus</name>
    <name type="synonym">Phoma lingam</name>
    <dbReference type="NCBI Taxonomy" id="985895"/>
    <lineage>
        <taxon>Eukaryota</taxon>
        <taxon>Fungi</taxon>
        <taxon>Dikarya</taxon>
        <taxon>Ascomycota</taxon>
        <taxon>Pezizomycotina</taxon>
        <taxon>Dothideomycetes</taxon>
        <taxon>Pleosporomycetidae</taxon>
        <taxon>Pleosporales</taxon>
        <taxon>Pleosporineae</taxon>
        <taxon>Leptosphaeriaceae</taxon>
        <taxon>Plenodomus</taxon>
        <taxon>Plenodomus lingam/Leptosphaeria maculans species complex</taxon>
    </lineage>
</organism>
<dbReference type="InterPro" id="IPR036865">
    <property type="entry name" value="CRAL-TRIO_dom_sf"/>
</dbReference>
<dbReference type="InterPro" id="IPR051026">
    <property type="entry name" value="PI/PC_transfer"/>
</dbReference>
<evidence type="ECO:0000256" key="1">
    <source>
        <dbReference type="SAM" id="MobiDB-lite"/>
    </source>
</evidence>
<dbReference type="InterPro" id="IPR036273">
    <property type="entry name" value="CRAL/TRIO_N_dom_sf"/>
</dbReference>
<feature type="compositionally biased region" description="Basic and acidic residues" evidence="1">
    <location>
        <begin position="525"/>
        <end position="543"/>
    </location>
</feature>
<dbReference type="PANTHER" id="PTHR45657">
    <property type="entry name" value="CRAL-TRIO DOMAIN-CONTAINING PROTEIN YKL091C-RELATED"/>
    <property type="match status" value="1"/>
</dbReference>